<feature type="signal peptide" evidence="3">
    <location>
        <begin position="1"/>
        <end position="18"/>
    </location>
</feature>
<dbReference type="InterPro" id="IPR036908">
    <property type="entry name" value="RlpA-like_sf"/>
</dbReference>
<dbReference type="PANTHER" id="PTHR31836">
    <property type="match status" value="1"/>
</dbReference>
<dbReference type="InterPro" id="IPR001153">
    <property type="entry name" value="Barwin_dom"/>
</dbReference>
<dbReference type="Proteomes" id="UP000239563">
    <property type="component" value="Chromosome II"/>
</dbReference>
<evidence type="ECO:0000256" key="2">
    <source>
        <dbReference type="SAM" id="MobiDB-lite"/>
    </source>
</evidence>
<organism evidence="5 6">
    <name type="scientific">Sporisorium reilianum f. sp. reilianum</name>
    <dbReference type="NCBI Taxonomy" id="72559"/>
    <lineage>
        <taxon>Eukaryota</taxon>
        <taxon>Fungi</taxon>
        <taxon>Dikarya</taxon>
        <taxon>Basidiomycota</taxon>
        <taxon>Ustilaginomycotina</taxon>
        <taxon>Ustilaginomycetes</taxon>
        <taxon>Ustilaginales</taxon>
        <taxon>Ustilaginaceae</taxon>
        <taxon>Sporisorium</taxon>
    </lineage>
</organism>
<feature type="chain" id="PRO_5014718257" description="Barwin domain-containing protein" evidence="3">
    <location>
        <begin position="19"/>
        <end position="302"/>
    </location>
</feature>
<dbReference type="SUPFAM" id="SSF50685">
    <property type="entry name" value="Barwin-like endoglucanases"/>
    <property type="match status" value="2"/>
</dbReference>
<name>A0A2N8U8A6_9BASI</name>
<feature type="domain" description="Barwin" evidence="4">
    <location>
        <begin position="59"/>
        <end position="106"/>
    </location>
</feature>
<feature type="region of interest" description="Disordered" evidence="2">
    <location>
        <begin position="124"/>
        <end position="173"/>
    </location>
</feature>
<dbReference type="InterPro" id="IPR051477">
    <property type="entry name" value="Expansin_CellWall"/>
</dbReference>
<evidence type="ECO:0000313" key="6">
    <source>
        <dbReference type="Proteomes" id="UP000239563"/>
    </source>
</evidence>
<dbReference type="GO" id="GO:0050832">
    <property type="term" value="P:defense response to fungus"/>
    <property type="evidence" value="ECO:0007669"/>
    <property type="project" value="InterPro"/>
</dbReference>
<gene>
    <name evidence="5" type="ORF">SRS1_10289</name>
</gene>
<dbReference type="Gene3D" id="2.40.40.10">
    <property type="entry name" value="RlpA-like domain"/>
    <property type="match status" value="1"/>
</dbReference>
<dbReference type="Pfam" id="PF00967">
    <property type="entry name" value="Barwin"/>
    <property type="match status" value="1"/>
</dbReference>
<evidence type="ECO:0000313" key="5">
    <source>
        <dbReference type="EMBL" id="SJX61294.1"/>
    </source>
</evidence>
<dbReference type="CDD" id="cd22191">
    <property type="entry name" value="DPBB_RlpA_EXP_N-like"/>
    <property type="match status" value="1"/>
</dbReference>
<dbReference type="AlphaFoldDB" id="A0A2N8U8A6"/>
<keyword evidence="1 3" id="KW-0732">Signal</keyword>
<accession>A0A2N8U8A6</accession>
<dbReference type="PANTHER" id="PTHR31836:SF25">
    <property type="entry name" value="RLPA-LIKE PROTEIN DOUBLE-PSI BETA-BARREL DOMAIN-CONTAINING PROTEIN"/>
    <property type="match status" value="1"/>
</dbReference>
<protein>
    <recommendedName>
        <fullName evidence="4">Barwin domain-containing protein</fullName>
    </recommendedName>
</protein>
<evidence type="ECO:0000259" key="4">
    <source>
        <dbReference type="Pfam" id="PF00967"/>
    </source>
</evidence>
<evidence type="ECO:0000256" key="3">
    <source>
        <dbReference type="SAM" id="SignalP"/>
    </source>
</evidence>
<dbReference type="EMBL" id="LT795055">
    <property type="protein sequence ID" value="SJX61294.1"/>
    <property type="molecule type" value="Genomic_DNA"/>
</dbReference>
<dbReference type="GO" id="GO:0042742">
    <property type="term" value="P:defense response to bacterium"/>
    <property type="evidence" value="ECO:0007669"/>
    <property type="project" value="InterPro"/>
</dbReference>
<evidence type="ECO:0000256" key="1">
    <source>
        <dbReference type="ARBA" id="ARBA00022729"/>
    </source>
</evidence>
<sequence length="302" mass="31884">MIAANVLALALAAVGAAAAPLAKRSSGQATYYAAGLGACGWYNSGSDFIIAMNAPEWNGGSNCGKTVTITNTQNGNTQRAQVVDLCPGCSWGSLDMSTSLFSALNNGNMDAGVFPITWSYGSGAPAQQSNQQQHQQQHQQQQQQAATSSTYTPQATYTKTYSPSATPTPVSVSYTQPTPTSFTTYAPQPSSASSLKTVVSSPEWWADVNNACGFVQDARSLPIAISSSSLLSADKLQSACGKWIQIKNNQNGKELSVQVVNFYDGPAGEVALGEAYKRLANNYENPETIESVTWGFIDSQGM</sequence>
<reference evidence="5 6" key="1">
    <citation type="submission" date="2017-02" db="EMBL/GenBank/DDBJ databases">
        <authorList>
            <person name="Peterson S.W."/>
        </authorList>
    </citation>
    <scope>NUCLEOTIDE SEQUENCE [LARGE SCALE GENOMIC DNA]</scope>
    <source>
        <strain evidence="5 6">SRS1_H2-8</strain>
    </source>
</reference>
<proteinExistence type="predicted"/>